<dbReference type="Pfam" id="PF13855">
    <property type="entry name" value="LRR_8"/>
    <property type="match status" value="1"/>
</dbReference>
<dbReference type="InterPro" id="IPR011009">
    <property type="entry name" value="Kinase-like_dom_sf"/>
</dbReference>
<accession>A0A4Y7JGE4</accession>
<feature type="transmembrane region" description="Helical" evidence="10">
    <location>
        <begin position="289"/>
        <end position="311"/>
    </location>
</feature>
<dbReference type="OMA" id="HWSGIVC"/>
<dbReference type="InterPro" id="IPR000719">
    <property type="entry name" value="Prot_kinase_dom"/>
</dbReference>
<dbReference type="STRING" id="3469.A0A4Y7JGE4"/>
<gene>
    <name evidence="12" type="ORF">C5167_006172</name>
</gene>
<dbReference type="GO" id="GO:0004672">
    <property type="term" value="F:protein kinase activity"/>
    <property type="evidence" value="ECO:0007669"/>
    <property type="project" value="InterPro"/>
</dbReference>
<dbReference type="InterPro" id="IPR001245">
    <property type="entry name" value="Ser-Thr/Tyr_kinase_cat_dom"/>
</dbReference>
<evidence type="ECO:0000259" key="11">
    <source>
        <dbReference type="PROSITE" id="PS50011"/>
    </source>
</evidence>
<dbReference type="Pfam" id="PF08263">
    <property type="entry name" value="LRRNT_2"/>
    <property type="match status" value="1"/>
</dbReference>
<dbReference type="Proteomes" id="UP000316621">
    <property type="component" value="Chromosome 4"/>
</dbReference>
<dbReference type="InterPro" id="IPR013210">
    <property type="entry name" value="LRR_N_plant-typ"/>
</dbReference>
<keyword evidence="8 10" id="KW-0472">Membrane</keyword>
<keyword evidence="5" id="KW-0732">Signal</keyword>
<sequence length="667" mass="72837">MFLQFLVADNREEKKMGFIFLVVVLVLFQGFLISPISCLLNSDGLSLLALKASISTDPYHTLKSWLESDETPCKWYGITCNIQNRVTQVYLPNKGFNGYIPSELGALTSLQNLSLSTNNFTNIIPPRLFSATSLVSLDLSHNSFSGTINPNDIKNLTLLSHLDLSSNLLNGSLPNTLTLLPQISGTLNLSYNRFSGEVPPSYGEFPVTVSLDLRHNNLSGKIPQVGSLLNQGPTAFSGNPNLCGFPLSIQCPEAAGEDPRVPLSPDQNPNPNYSSTGSNISGKPRGISATVPIISAISVLLGVFSISVWLLRKKCVKVEGKMGKEKCDKEEEEEEDEEGQKGKFVVIDEGFSLELEDLLRASAYVVGKSRSGIVYKVVAGRFSGVTGVVVAVRRLSEGGGFWRFKEFISEVEMIGKIKHPNIVRLRAYYFASDEKLLVSDFISNGSLYSALHGGPSSSLPPLSWSARLKIIQGSARGLAYIHECSPRKYVHGNIKSSKILLDEDLHPYISGFGLTRLISSTNKTADLNAEKKNLAQKVVISGFGSKSLSSPTSVYLAPEAQVSSSKMSQKCDVYSFGVAVLETLTGRLPDVGPENDEKGLESFVRRAFQEERPLSEIIDPALIHEVYAKKQVLAAFHIALSCTELDPEIRPRMRSVSESLDRIGSPH</sequence>
<keyword evidence="13" id="KW-1185">Reference proteome</keyword>
<evidence type="ECO:0000256" key="2">
    <source>
        <dbReference type="ARBA" id="ARBA00022553"/>
    </source>
</evidence>
<evidence type="ECO:0000313" key="12">
    <source>
        <dbReference type="EMBL" id="RZC58868.1"/>
    </source>
</evidence>
<keyword evidence="3" id="KW-0433">Leucine-rich repeat</keyword>
<feature type="region of interest" description="Disordered" evidence="9">
    <location>
        <begin position="256"/>
        <end position="281"/>
    </location>
</feature>
<feature type="transmembrane region" description="Helical" evidence="10">
    <location>
        <begin position="16"/>
        <end position="36"/>
    </location>
</feature>
<dbReference type="Gene3D" id="3.30.200.20">
    <property type="entry name" value="Phosphorylase Kinase, domain 1"/>
    <property type="match status" value="1"/>
</dbReference>
<dbReference type="Gramene" id="RZC58868">
    <property type="protein sequence ID" value="RZC58868"/>
    <property type="gene ID" value="C5167_006172"/>
</dbReference>
<evidence type="ECO:0000256" key="8">
    <source>
        <dbReference type="ARBA" id="ARBA00023136"/>
    </source>
</evidence>
<dbReference type="Gene3D" id="1.10.510.10">
    <property type="entry name" value="Transferase(Phosphotransferase) domain 1"/>
    <property type="match status" value="1"/>
</dbReference>
<comment type="subcellular location">
    <subcellularLocation>
        <location evidence="1">Membrane</location>
        <topology evidence="1">Single-pass membrane protein</topology>
    </subcellularLocation>
</comment>
<evidence type="ECO:0000256" key="1">
    <source>
        <dbReference type="ARBA" id="ARBA00004167"/>
    </source>
</evidence>
<dbReference type="InterPro" id="IPR046959">
    <property type="entry name" value="PRK1-6/SRF4-like"/>
</dbReference>
<evidence type="ECO:0000256" key="6">
    <source>
        <dbReference type="ARBA" id="ARBA00022737"/>
    </source>
</evidence>
<name>A0A4Y7JGE4_PAPSO</name>
<dbReference type="AlphaFoldDB" id="A0A4Y7JGE4"/>
<dbReference type="OrthoDB" id="1911848at2759"/>
<dbReference type="Pfam" id="PF00560">
    <property type="entry name" value="LRR_1"/>
    <property type="match status" value="1"/>
</dbReference>
<evidence type="ECO:0000256" key="10">
    <source>
        <dbReference type="SAM" id="Phobius"/>
    </source>
</evidence>
<dbReference type="GO" id="GO:0005524">
    <property type="term" value="F:ATP binding"/>
    <property type="evidence" value="ECO:0007669"/>
    <property type="project" value="InterPro"/>
</dbReference>
<keyword evidence="2" id="KW-0597">Phosphoprotein</keyword>
<dbReference type="GO" id="GO:0016020">
    <property type="term" value="C:membrane"/>
    <property type="evidence" value="ECO:0007669"/>
    <property type="project" value="UniProtKB-SubCell"/>
</dbReference>
<keyword evidence="6" id="KW-0677">Repeat</keyword>
<proteinExistence type="predicted"/>
<dbReference type="PANTHER" id="PTHR48007">
    <property type="entry name" value="LEUCINE-RICH REPEAT RECEPTOR-LIKE PROTEIN KINASE PXC1"/>
    <property type="match status" value="1"/>
</dbReference>
<evidence type="ECO:0000313" key="13">
    <source>
        <dbReference type="Proteomes" id="UP000316621"/>
    </source>
</evidence>
<dbReference type="SUPFAM" id="SSF52058">
    <property type="entry name" value="L domain-like"/>
    <property type="match status" value="1"/>
</dbReference>
<dbReference type="EMBL" id="CM010718">
    <property type="protein sequence ID" value="RZC58868.1"/>
    <property type="molecule type" value="Genomic_DNA"/>
</dbReference>
<evidence type="ECO:0000256" key="5">
    <source>
        <dbReference type="ARBA" id="ARBA00022729"/>
    </source>
</evidence>
<dbReference type="InterPro" id="IPR032675">
    <property type="entry name" value="LRR_dom_sf"/>
</dbReference>
<reference evidence="12 13" key="1">
    <citation type="journal article" date="2018" name="Science">
        <title>The opium poppy genome and morphinan production.</title>
        <authorList>
            <person name="Guo L."/>
            <person name="Winzer T."/>
            <person name="Yang X."/>
            <person name="Li Y."/>
            <person name="Ning Z."/>
            <person name="He Z."/>
            <person name="Teodor R."/>
            <person name="Lu Y."/>
            <person name="Bowser T.A."/>
            <person name="Graham I.A."/>
            <person name="Ye K."/>
        </authorList>
    </citation>
    <scope>NUCLEOTIDE SEQUENCE [LARGE SCALE GENOMIC DNA]</scope>
    <source>
        <strain evidence="13">cv. HN1</strain>
        <tissue evidence="12">Leaves</tissue>
    </source>
</reference>
<evidence type="ECO:0000256" key="7">
    <source>
        <dbReference type="ARBA" id="ARBA00022989"/>
    </source>
</evidence>
<dbReference type="InterPro" id="IPR001611">
    <property type="entry name" value="Leu-rich_rpt"/>
</dbReference>
<keyword evidence="4 10" id="KW-0812">Transmembrane</keyword>
<feature type="domain" description="Protein kinase" evidence="11">
    <location>
        <begin position="360"/>
        <end position="667"/>
    </location>
</feature>
<feature type="compositionally biased region" description="Polar residues" evidence="9">
    <location>
        <begin position="265"/>
        <end position="281"/>
    </location>
</feature>
<dbReference type="PROSITE" id="PS50011">
    <property type="entry name" value="PROTEIN_KINASE_DOM"/>
    <property type="match status" value="1"/>
</dbReference>
<dbReference type="FunFam" id="3.80.10.10:FF:000129">
    <property type="entry name" value="Leucine-rich repeat receptor-like kinase"/>
    <property type="match status" value="1"/>
</dbReference>
<evidence type="ECO:0000256" key="4">
    <source>
        <dbReference type="ARBA" id="ARBA00022692"/>
    </source>
</evidence>
<dbReference type="Gene3D" id="3.80.10.10">
    <property type="entry name" value="Ribonuclease Inhibitor"/>
    <property type="match status" value="2"/>
</dbReference>
<dbReference type="SUPFAM" id="SSF56112">
    <property type="entry name" value="Protein kinase-like (PK-like)"/>
    <property type="match status" value="1"/>
</dbReference>
<organism evidence="12 13">
    <name type="scientific">Papaver somniferum</name>
    <name type="common">Opium poppy</name>
    <dbReference type="NCBI Taxonomy" id="3469"/>
    <lineage>
        <taxon>Eukaryota</taxon>
        <taxon>Viridiplantae</taxon>
        <taxon>Streptophyta</taxon>
        <taxon>Embryophyta</taxon>
        <taxon>Tracheophyta</taxon>
        <taxon>Spermatophyta</taxon>
        <taxon>Magnoliopsida</taxon>
        <taxon>Ranunculales</taxon>
        <taxon>Papaveraceae</taxon>
        <taxon>Papaveroideae</taxon>
        <taxon>Papaver</taxon>
    </lineage>
</organism>
<dbReference type="FunFam" id="3.80.10.10:FF:000722">
    <property type="entry name" value="Leucine-rich repeat receptor-like protein kinase"/>
    <property type="match status" value="1"/>
</dbReference>
<evidence type="ECO:0000256" key="9">
    <source>
        <dbReference type="SAM" id="MobiDB-lite"/>
    </source>
</evidence>
<evidence type="ECO:0000256" key="3">
    <source>
        <dbReference type="ARBA" id="ARBA00022614"/>
    </source>
</evidence>
<dbReference type="Pfam" id="PF07714">
    <property type="entry name" value="PK_Tyr_Ser-Thr"/>
    <property type="match status" value="1"/>
</dbReference>
<dbReference type="PANTHER" id="PTHR48007:SF8">
    <property type="entry name" value="RECEPTOR PROTEIN KINASE-LIKE PROTEIN ZAR1"/>
    <property type="match status" value="1"/>
</dbReference>
<protein>
    <recommendedName>
        <fullName evidence="11">Protein kinase domain-containing protein</fullName>
    </recommendedName>
</protein>
<keyword evidence="7 10" id="KW-1133">Transmembrane helix</keyword>